<evidence type="ECO:0000256" key="1">
    <source>
        <dbReference type="ARBA" id="ARBA00004141"/>
    </source>
</evidence>
<comment type="similarity">
    <text evidence="2">Belongs to the SLC43A transporter (TC 2.A.1.44) family.</text>
</comment>
<dbReference type="PANTHER" id="PTHR20772:SF2">
    <property type="entry name" value="PROTEIN FMP42"/>
    <property type="match status" value="1"/>
</dbReference>
<feature type="transmembrane region" description="Helical" evidence="7">
    <location>
        <begin position="455"/>
        <end position="475"/>
    </location>
</feature>
<keyword evidence="3" id="KW-0813">Transport</keyword>
<dbReference type="GO" id="GO:0000329">
    <property type="term" value="C:fungal-type vacuole membrane"/>
    <property type="evidence" value="ECO:0007669"/>
    <property type="project" value="TreeGrafter"/>
</dbReference>
<name>A0A8H7GTQ8_9ASCO</name>
<dbReference type="OrthoDB" id="330047at2759"/>
<dbReference type="EMBL" id="JACBPP010000003">
    <property type="protein sequence ID" value="KAF8003228.1"/>
    <property type="molecule type" value="Genomic_DNA"/>
</dbReference>
<feature type="transmembrane region" description="Helical" evidence="7">
    <location>
        <begin position="495"/>
        <end position="516"/>
    </location>
</feature>
<dbReference type="Gene3D" id="1.20.1250.20">
    <property type="entry name" value="MFS general substrate transporter like domains"/>
    <property type="match status" value="1"/>
</dbReference>
<feature type="transmembrane region" description="Helical" evidence="7">
    <location>
        <begin position="227"/>
        <end position="246"/>
    </location>
</feature>
<evidence type="ECO:0000256" key="4">
    <source>
        <dbReference type="ARBA" id="ARBA00022692"/>
    </source>
</evidence>
<feature type="transmembrane region" description="Helical" evidence="7">
    <location>
        <begin position="430"/>
        <end position="448"/>
    </location>
</feature>
<dbReference type="PANTHER" id="PTHR20772">
    <property type="entry name" value="PROTEIN FMP42"/>
    <property type="match status" value="1"/>
</dbReference>
<dbReference type="InterPro" id="IPR036259">
    <property type="entry name" value="MFS_trans_sf"/>
</dbReference>
<feature type="transmembrane region" description="Helical" evidence="7">
    <location>
        <begin position="406"/>
        <end position="424"/>
    </location>
</feature>
<evidence type="ECO:0000256" key="2">
    <source>
        <dbReference type="ARBA" id="ARBA00006595"/>
    </source>
</evidence>
<evidence type="ECO:0000313" key="8">
    <source>
        <dbReference type="EMBL" id="KAF8003228.1"/>
    </source>
</evidence>
<dbReference type="InterPro" id="IPR052599">
    <property type="entry name" value="SLC43A_AATransporter"/>
</dbReference>
<feature type="transmembrane region" description="Helical" evidence="7">
    <location>
        <begin position="130"/>
        <end position="149"/>
    </location>
</feature>
<sequence>MLSHEVSTNRRLLQCVSAIFWCLLSGGPIFGFAALKPILVKERIYEEFCDLSVNATVEGGWEKFVMDPSMFGSVTMFFMKSSIDLAEESSAAKCNAQDLKLNMMFTVGAMLTNVSALIIGSCLDNYGPKVCGLIGALFLYIACFIFMFSEFIKTFMPLFDPYLWGYASMALGGPFAFISSFQLSNSFPERSGTILALITGAFDASSAVFLIYRIIYNASSQSFTLDKFFKCYLFVPTFITVVQFLIMPSESYKTDPELSLCQNETPQESPGSRENECAPLLGDLGESLAMTRRRDSIGDALKQPYALEGEDLLVKNSGGVFGVLHGFSASHQLTTPWFYLMCVFTTIQMLRLNYFVATVGTQYSYLLHSVSKGFLLNKFFDIALPLGGIIAIPFIGLILDYCSTLVVLMTLLTISLTIGVLGLVPNFYTGVMNVCLFVVYRPFFYTAISDYSAKVFGFDTFGTVYGSIICIAGAINYFQSVLDKLTHTTFEMNPTPINCILVALTFVAGLATVVFVKQQAAARRR</sequence>
<evidence type="ECO:0000313" key="9">
    <source>
        <dbReference type="Proteomes" id="UP000649328"/>
    </source>
</evidence>
<dbReference type="SUPFAM" id="SSF103473">
    <property type="entry name" value="MFS general substrate transporter"/>
    <property type="match status" value="1"/>
</dbReference>
<feature type="transmembrane region" description="Helical" evidence="7">
    <location>
        <begin position="379"/>
        <end position="399"/>
    </location>
</feature>
<feature type="transmembrane region" description="Helical" evidence="7">
    <location>
        <begin position="12"/>
        <end position="35"/>
    </location>
</feature>
<keyword evidence="9" id="KW-1185">Reference proteome</keyword>
<evidence type="ECO:0008006" key="10">
    <source>
        <dbReference type="Google" id="ProtNLM"/>
    </source>
</evidence>
<evidence type="ECO:0000256" key="6">
    <source>
        <dbReference type="ARBA" id="ARBA00023136"/>
    </source>
</evidence>
<feature type="transmembrane region" description="Helical" evidence="7">
    <location>
        <begin position="193"/>
        <end position="215"/>
    </location>
</feature>
<gene>
    <name evidence="8" type="ORF">HF325_002473</name>
</gene>
<feature type="transmembrane region" description="Helical" evidence="7">
    <location>
        <begin position="337"/>
        <end position="359"/>
    </location>
</feature>
<evidence type="ECO:0000256" key="7">
    <source>
        <dbReference type="SAM" id="Phobius"/>
    </source>
</evidence>
<keyword evidence="5 7" id="KW-1133">Transmembrane helix</keyword>
<keyword evidence="4 7" id="KW-0812">Transmembrane</keyword>
<evidence type="ECO:0000256" key="3">
    <source>
        <dbReference type="ARBA" id="ARBA00022448"/>
    </source>
</evidence>
<proteinExistence type="inferred from homology"/>
<keyword evidence="6 7" id="KW-0472">Membrane</keyword>
<feature type="transmembrane region" description="Helical" evidence="7">
    <location>
        <begin position="103"/>
        <end position="123"/>
    </location>
</feature>
<comment type="caution">
    <text evidence="8">The sequence shown here is derived from an EMBL/GenBank/DDBJ whole genome shotgun (WGS) entry which is preliminary data.</text>
</comment>
<comment type="subcellular location">
    <subcellularLocation>
        <location evidence="1">Membrane</location>
        <topology evidence="1">Multi-pass membrane protein</topology>
    </subcellularLocation>
</comment>
<dbReference type="AlphaFoldDB" id="A0A8H7GTQ8"/>
<feature type="transmembrane region" description="Helical" evidence="7">
    <location>
        <begin position="161"/>
        <end position="181"/>
    </location>
</feature>
<protein>
    <recommendedName>
        <fullName evidence="10">Protein FMP42</fullName>
    </recommendedName>
</protein>
<reference evidence="8" key="1">
    <citation type="submission" date="2020-10" db="EMBL/GenBank/DDBJ databases">
        <title>The Whole-Genome Sequence of Metschnikowia persimmonesis, a Novel Endophytic Yeast Species Isolated from Medicinal Plant Diospyros kaki Thumb.</title>
        <authorList>
            <person name="Rahmat E."/>
            <person name="Kang Y."/>
        </authorList>
    </citation>
    <scope>NUCLEOTIDE SEQUENCE</scope>
    <source>
        <strain evidence="8">KIOM G15050</strain>
    </source>
</reference>
<organism evidence="8 9">
    <name type="scientific">Metschnikowia pulcherrima</name>
    <dbReference type="NCBI Taxonomy" id="27326"/>
    <lineage>
        <taxon>Eukaryota</taxon>
        <taxon>Fungi</taxon>
        <taxon>Dikarya</taxon>
        <taxon>Ascomycota</taxon>
        <taxon>Saccharomycotina</taxon>
        <taxon>Pichiomycetes</taxon>
        <taxon>Metschnikowiaceae</taxon>
        <taxon>Metschnikowia</taxon>
    </lineage>
</organism>
<dbReference type="Proteomes" id="UP000649328">
    <property type="component" value="Unassembled WGS sequence"/>
</dbReference>
<accession>A0A8H7GTQ8</accession>
<evidence type="ECO:0000256" key="5">
    <source>
        <dbReference type="ARBA" id="ARBA00022989"/>
    </source>
</evidence>